<dbReference type="GO" id="GO:0015074">
    <property type="term" value="P:DNA integration"/>
    <property type="evidence" value="ECO:0007669"/>
    <property type="project" value="InterPro"/>
</dbReference>
<evidence type="ECO:0000259" key="1">
    <source>
        <dbReference type="PROSITE" id="PS50994"/>
    </source>
</evidence>
<reference evidence="2 3" key="1">
    <citation type="submission" date="2017-09" db="EMBL/GenBank/DDBJ databases">
        <title>Depth-based differentiation of microbial function through sediment-hosted aquifers and enrichment of novel symbionts in the deep terrestrial subsurface.</title>
        <authorList>
            <person name="Probst A.J."/>
            <person name="Ladd B."/>
            <person name="Jarett J.K."/>
            <person name="Geller-Mcgrath D.E."/>
            <person name="Sieber C.M."/>
            <person name="Emerson J.B."/>
            <person name="Anantharaman K."/>
            <person name="Thomas B.C."/>
            <person name="Malmstrom R."/>
            <person name="Stieglmeier M."/>
            <person name="Klingl A."/>
            <person name="Woyke T."/>
            <person name="Ryan C.M."/>
            <person name="Banfield J.F."/>
        </authorList>
    </citation>
    <scope>NUCLEOTIDE SEQUENCE [LARGE SCALE GENOMIC DNA]</scope>
    <source>
        <strain evidence="2">CG11_big_fil_rev_8_21_14_0_20_37_11</strain>
    </source>
</reference>
<dbReference type="Gene3D" id="3.30.420.10">
    <property type="entry name" value="Ribonuclease H-like superfamily/Ribonuclease H"/>
    <property type="match status" value="1"/>
</dbReference>
<dbReference type="AlphaFoldDB" id="A0A2H0NFQ7"/>
<gene>
    <name evidence="2" type="ORF">COV53_06795</name>
</gene>
<sequence>MLYSLRKFDKDEVACERMRIINFYDQYGEKATKEAFGADRKVVSRWKRKLKNGNGVLASLVPCSTAPHTVRQSTIPSEMIDFIRNLRKKRPRTGKEKVKPLLDKYCSQTGLKTISESTVGNVIKKNHFFFQKAGRVYHNPASKWADKRLVKPRRIRVKHAPKPEDFGHIMADTVMRIIDEIKHYFYSAIDIKLKFVLTLHYRRLNSRNMKDFYGRFQSVYPGIIKDWQTDNGQENLGEFDDELLRRNIPHVFSYPRCPKINTYIERYNRTIQEEFIDNNLDIIHDEKLFNRELADYLIFYNTERPHKSLDLKSPIDYLILNGGMSQMSLTY</sequence>
<protein>
    <recommendedName>
        <fullName evidence="1">Integrase catalytic domain-containing protein</fullName>
    </recommendedName>
</protein>
<dbReference type="Proteomes" id="UP000230707">
    <property type="component" value="Unassembled WGS sequence"/>
</dbReference>
<accession>A0A2H0NFQ7</accession>
<dbReference type="InterPro" id="IPR036397">
    <property type="entry name" value="RNaseH_sf"/>
</dbReference>
<dbReference type="GO" id="GO:0003676">
    <property type="term" value="F:nucleic acid binding"/>
    <property type="evidence" value="ECO:0007669"/>
    <property type="project" value="InterPro"/>
</dbReference>
<evidence type="ECO:0000313" key="3">
    <source>
        <dbReference type="Proteomes" id="UP000230707"/>
    </source>
</evidence>
<feature type="domain" description="Integrase catalytic" evidence="1">
    <location>
        <begin position="157"/>
        <end position="322"/>
    </location>
</feature>
<comment type="caution">
    <text evidence="2">The sequence shown here is derived from an EMBL/GenBank/DDBJ whole genome shotgun (WGS) entry which is preliminary data.</text>
</comment>
<dbReference type="Pfam" id="PF13683">
    <property type="entry name" value="rve_3"/>
    <property type="match status" value="1"/>
</dbReference>
<name>A0A2H0NFQ7_9BACT</name>
<evidence type="ECO:0000313" key="2">
    <source>
        <dbReference type="EMBL" id="PIR07733.1"/>
    </source>
</evidence>
<dbReference type="PROSITE" id="PS50994">
    <property type="entry name" value="INTEGRASE"/>
    <property type="match status" value="1"/>
</dbReference>
<feature type="non-terminal residue" evidence="2">
    <location>
        <position position="331"/>
    </location>
</feature>
<dbReference type="EMBL" id="PCWS01000147">
    <property type="protein sequence ID" value="PIR07733.1"/>
    <property type="molecule type" value="Genomic_DNA"/>
</dbReference>
<proteinExistence type="predicted"/>
<dbReference type="SUPFAM" id="SSF53098">
    <property type="entry name" value="Ribonuclease H-like"/>
    <property type="match status" value="1"/>
</dbReference>
<dbReference type="InterPro" id="IPR001584">
    <property type="entry name" value="Integrase_cat-core"/>
</dbReference>
<organism evidence="2 3">
    <name type="scientific">Candidatus Gottesmanbacteria bacterium CG11_big_fil_rev_8_21_14_0_20_37_11</name>
    <dbReference type="NCBI Taxonomy" id="1974575"/>
    <lineage>
        <taxon>Bacteria</taxon>
        <taxon>Candidatus Gottesmaniibacteriota</taxon>
    </lineage>
</organism>
<dbReference type="InterPro" id="IPR012337">
    <property type="entry name" value="RNaseH-like_sf"/>
</dbReference>